<dbReference type="RefSeq" id="WP_192509488.1">
    <property type="nucleotide sequence ID" value="NZ_AQGV01000015.1"/>
</dbReference>
<dbReference type="InterPro" id="IPR013783">
    <property type="entry name" value="Ig-like_fold"/>
</dbReference>
<protein>
    <recommendedName>
        <fullName evidence="2">Fibronectin type-III domain-containing protein</fullName>
    </recommendedName>
</protein>
<dbReference type="PROSITE" id="PS50853">
    <property type="entry name" value="FN3"/>
    <property type="match status" value="1"/>
</dbReference>
<evidence type="ECO:0000259" key="2">
    <source>
        <dbReference type="PROSITE" id="PS50853"/>
    </source>
</evidence>
<evidence type="ECO:0000313" key="3">
    <source>
        <dbReference type="EMBL" id="MBE0370363.1"/>
    </source>
</evidence>
<proteinExistence type="predicted"/>
<dbReference type="SUPFAM" id="SSF49265">
    <property type="entry name" value="Fibronectin type III"/>
    <property type="match status" value="2"/>
</dbReference>
<reference evidence="3 4" key="1">
    <citation type="submission" date="2015-03" db="EMBL/GenBank/DDBJ databases">
        <title>Genome sequence of Pseudoalteromonas aurantia.</title>
        <authorList>
            <person name="Xie B.-B."/>
            <person name="Rong J.-C."/>
            <person name="Qin Q.-L."/>
            <person name="Zhang Y.-Z."/>
        </authorList>
    </citation>
    <scope>NUCLEOTIDE SEQUENCE [LARGE SCALE GENOMIC DNA]</scope>
    <source>
        <strain evidence="3 4">208</strain>
    </source>
</reference>
<comment type="caution">
    <text evidence="3">The sequence shown here is derived from an EMBL/GenBank/DDBJ whole genome shotgun (WGS) entry which is preliminary data.</text>
</comment>
<dbReference type="InterPro" id="IPR003961">
    <property type="entry name" value="FN3_dom"/>
</dbReference>
<dbReference type="Gene3D" id="2.60.40.10">
    <property type="entry name" value="Immunoglobulins"/>
    <property type="match status" value="4"/>
</dbReference>
<evidence type="ECO:0000256" key="1">
    <source>
        <dbReference type="SAM" id="SignalP"/>
    </source>
</evidence>
<accession>A0ABR9EH77</accession>
<sequence length="1038" mass="116667">MIFYKRLACFIVLIYSSLSFASHPISPEWVHVVKNSNKPLQSVLIYWTTSKDSTHYAIEALTPSGKGWFNILDDSAQEYERLNVDLFISGGSFYGPQEVGVAKIVDMSGGRYSFRVKACNENGCSNYTGGLNYNSSRTSTVNMGDLYTVSPPTLRAIDNQTFEITLNSTTAGRFSDAHMNILANGKPIDEDSSLEVVSPFKISGKWGDYKWKATYKLKQGFNYARFIFKGQECINLRPCSTFSSDSKAVTLKRLNSPQPELLLNKINESVLRWNNVIYADYYIVEYSPSTDSNSDWHVLSPVQELEFNFNKYIAHAKRVRLKSCNQISNECSAYSSVLLVEEVTPPQNVKAVKSGNEILIDWDHVSGALHYEIEMKENEWSWVTATDSHYIAAENRGNKHLNKAVFGTQPSGKRQFRIAACSASVCSSFSAPSNRVEFMDELSPPQAPFVNNTPDGLFIDWEPVTAAEQYFIEIYLPNGHWVNYTKYLNFTSPLSIVGLQHKVGWVRFRVIACNQLVCSQPSPASNWLGQYIKPKVPTQPSGLAKSDRVTVRWEPVSHVDKYILKESMNGLEWVDISEQLQSSTSNSFSTTRPHGVYSYKVAACEQGNCSEFSVSSYPIQTYDQSSVSEPPNRVIVESTNKTVSVKWDLVKGASHYKLELMHENEFWQEVNIIEMPTGSNRLFASYTHKPHVSGNFQYRVSACIQLSSGEVCSRGFTYSEGINYTVPFDYSNPDSVTVEKYNDEIQVKWGVVQSATFYKVQLSYDGQPWLEVTDVLQPQLGNKVYVDFSHQPKMTGSYKYRVKACIGEINEMDCAGGYTESGALYYAVPVCSSTPKLSAAEEKNTISWCALQEKSIKYIEIEAAACDGDCKKNEARLVWKTIKSNIPVGNLFESQFGSITGLTVFRVRGCKIDGVCFGWSNTVSLDLFVDFPPDLQVQSTAMSWSEVPNATSYIIQIAKCKQPCHDFNNVTWEVIATDNKGVLSYAYNAKDNEIFRVKACFSANRCTSWSNPAFYIPRIKDVIFIHTNLLGSPMAETI</sequence>
<feature type="domain" description="Fibronectin type-III" evidence="2">
    <location>
        <begin position="533"/>
        <end position="624"/>
    </location>
</feature>
<dbReference type="InterPro" id="IPR036116">
    <property type="entry name" value="FN3_sf"/>
</dbReference>
<keyword evidence="1" id="KW-0732">Signal</keyword>
<dbReference type="EMBL" id="AQGV01000015">
    <property type="protein sequence ID" value="MBE0370363.1"/>
    <property type="molecule type" value="Genomic_DNA"/>
</dbReference>
<organism evidence="3 4">
    <name type="scientific">Pseudoalteromonas aurantia 208</name>
    <dbReference type="NCBI Taxonomy" id="1314867"/>
    <lineage>
        <taxon>Bacteria</taxon>
        <taxon>Pseudomonadati</taxon>
        <taxon>Pseudomonadota</taxon>
        <taxon>Gammaproteobacteria</taxon>
        <taxon>Alteromonadales</taxon>
        <taxon>Pseudoalteromonadaceae</taxon>
        <taxon>Pseudoalteromonas</taxon>
    </lineage>
</organism>
<gene>
    <name evidence="3" type="ORF">PAUR_b0380</name>
</gene>
<evidence type="ECO:0000313" key="4">
    <source>
        <dbReference type="Proteomes" id="UP000615755"/>
    </source>
</evidence>
<feature type="chain" id="PRO_5046383876" description="Fibronectin type-III domain-containing protein" evidence="1">
    <location>
        <begin position="22"/>
        <end position="1038"/>
    </location>
</feature>
<feature type="signal peptide" evidence="1">
    <location>
        <begin position="1"/>
        <end position="21"/>
    </location>
</feature>
<keyword evidence="4" id="KW-1185">Reference proteome</keyword>
<dbReference type="SMART" id="SM00060">
    <property type="entry name" value="FN3"/>
    <property type="match status" value="5"/>
</dbReference>
<name>A0ABR9EH77_9GAMM</name>
<dbReference type="Proteomes" id="UP000615755">
    <property type="component" value="Unassembled WGS sequence"/>
</dbReference>